<organism evidence="3 4">
    <name type="scientific">Streptococcus parasanguinis</name>
    <dbReference type="NCBI Taxonomy" id="1318"/>
    <lineage>
        <taxon>Bacteria</taxon>
        <taxon>Bacillati</taxon>
        <taxon>Bacillota</taxon>
        <taxon>Bacilli</taxon>
        <taxon>Lactobacillales</taxon>
        <taxon>Streptococcaceae</taxon>
        <taxon>Streptococcus</taxon>
    </lineage>
</organism>
<feature type="active site" description="Nucleophile and sulfur donor" evidence="1">
    <location>
        <position position="180"/>
    </location>
</feature>
<dbReference type="Proteomes" id="UP000709219">
    <property type="component" value="Unassembled WGS sequence"/>
</dbReference>
<dbReference type="SUPFAM" id="SSF52402">
    <property type="entry name" value="Adenine nucleotide alpha hydrolases-like"/>
    <property type="match status" value="1"/>
</dbReference>
<dbReference type="NCBIfam" id="TIGR00268">
    <property type="entry name" value="ATP-dependent sacrificial sulfur transferase LarE"/>
    <property type="match status" value="1"/>
</dbReference>
<name>A0A0F3H6X5_STRPA</name>
<dbReference type="InterPro" id="IPR022310">
    <property type="entry name" value="NAD/GMP_synthase"/>
</dbReference>
<dbReference type="PANTHER" id="PTHR43169:SF2">
    <property type="entry name" value="NAD_GMP SYNTHASE DOMAIN-CONTAINING PROTEIN"/>
    <property type="match status" value="1"/>
</dbReference>
<comment type="caution">
    <text evidence="3">The sequence shown here is derived from an EMBL/GenBank/DDBJ whole genome shotgun (WGS) entry which is preliminary data.</text>
</comment>
<dbReference type="InterPro" id="IPR005232">
    <property type="entry name" value="LarE"/>
</dbReference>
<dbReference type="InterPro" id="IPR014729">
    <property type="entry name" value="Rossmann-like_a/b/a_fold"/>
</dbReference>
<dbReference type="PIRSF" id="PIRSF006661">
    <property type="entry name" value="PP-lp_UCP006661"/>
    <property type="match status" value="1"/>
</dbReference>
<reference evidence="3" key="1">
    <citation type="submission" date="2021-02" db="EMBL/GenBank/DDBJ databases">
        <title>Infant gut strain persistence is associated with maternal origin, phylogeny, and functional potential including surface adhesion and iron acquisition.</title>
        <authorList>
            <person name="Lou Y.C."/>
        </authorList>
    </citation>
    <scope>NUCLEOTIDE SEQUENCE</scope>
    <source>
        <strain evidence="3">L3_098_011G1_dasL3_098_011G1_concoct_7</strain>
    </source>
</reference>
<dbReference type="Pfam" id="PF02540">
    <property type="entry name" value="NAD_synthase"/>
    <property type="match status" value="1"/>
</dbReference>
<evidence type="ECO:0000259" key="2">
    <source>
        <dbReference type="Pfam" id="PF02540"/>
    </source>
</evidence>
<keyword evidence="3" id="KW-0808">Transferase</keyword>
<dbReference type="PANTHER" id="PTHR43169">
    <property type="entry name" value="EXSB FAMILY PROTEIN"/>
    <property type="match status" value="1"/>
</dbReference>
<sequence length="282" mass="31662">MATEAQTRKEKEEKLQDILRKIGKVAVTYSGGIDSSYLLKVALDTLGPDNVIAAVVNSEMFSNEEFDLALDLADQLGAPVLGLEMRELSDPRIAANTPNIWYYTKQLMYQTIKDSVTELGFKQLVDGNIMDDIDDFRPGIKARDEAGVRSVLQEAGLYKTEIRQLAKERGVSNWNKVPSCSVASRFPYGVKITSENVQRVFEGEEFLVGLGFEQARVRVHGDLARIEVEKDHLLKAIQLHDKINDYMKKIGFTYVALDLAGYKYGRMNDALDEKTKEKIMAG</sequence>
<gene>
    <name evidence="3" type="primary">larE</name>
    <name evidence="3" type="ORF">KHX87_08945</name>
</gene>
<evidence type="ECO:0000256" key="1">
    <source>
        <dbReference type="PIRSR" id="PIRSR006661-1"/>
    </source>
</evidence>
<dbReference type="RefSeq" id="WP_045759926.1">
    <property type="nucleotide sequence ID" value="NZ_JALDUR010000001.1"/>
</dbReference>
<evidence type="ECO:0000313" key="3">
    <source>
        <dbReference type="EMBL" id="MBS5359207.1"/>
    </source>
</evidence>
<dbReference type="GO" id="GO:0016783">
    <property type="term" value="F:sulfurtransferase activity"/>
    <property type="evidence" value="ECO:0007669"/>
    <property type="project" value="InterPro"/>
</dbReference>
<evidence type="ECO:0000313" key="4">
    <source>
        <dbReference type="Proteomes" id="UP000709219"/>
    </source>
</evidence>
<dbReference type="EMBL" id="JAGZFP010000024">
    <property type="protein sequence ID" value="MBS5359207.1"/>
    <property type="molecule type" value="Genomic_DNA"/>
</dbReference>
<accession>A0A0F3H6X5</accession>
<dbReference type="GO" id="GO:0006163">
    <property type="term" value="P:purine nucleotide metabolic process"/>
    <property type="evidence" value="ECO:0007669"/>
    <property type="project" value="UniProtKB-ARBA"/>
</dbReference>
<dbReference type="CDD" id="cd01990">
    <property type="entry name" value="LarE-like"/>
    <property type="match status" value="1"/>
</dbReference>
<proteinExistence type="predicted"/>
<dbReference type="Gene3D" id="3.40.50.620">
    <property type="entry name" value="HUPs"/>
    <property type="match status" value="1"/>
</dbReference>
<feature type="domain" description="NAD/GMP synthase" evidence="2">
    <location>
        <begin position="19"/>
        <end position="86"/>
    </location>
</feature>
<protein>
    <submittedName>
        <fullName evidence="3">ATP-dependent sacrificial sulfur transferase LarE</fullName>
    </submittedName>
</protein>
<dbReference type="AlphaFoldDB" id="A0A0F3H6X5"/>
<dbReference type="InterPro" id="IPR052188">
    <property type="entry name" value="Ni-pincer_cofactor_biosynth"/>
</dbReference>